<dbReference type="EMBL" id="LSSL01000450">
    <property type="protein sequence ID" value="OLY84573.1"/>
    <property type="molecule type" value="Genomic_DNA"/>
</dbReference>
<feature type="transmembrane region" description="Helical" evidence="4">
    <location>
        <begin position="316"/>
        <end position="337"/>
    </location>
</feature>
<dbReference type="PROSITE" id="PS50850">
    <property type="entry name" value="MFS"/>
    <property type="match status" value="1"/>
</dbReference>
<dbReference type="GO" id="GO:0016020">
    <property type="term" value="C:membrane"/>
    <property type="evidence" value="ECO:0007669"/>
    <property type="project" value="UniProtKB-SubCell"/>
</dbReference>
<dbReference type="AlphaFoldDB" id="A0A1R0H629"/>
<comment type="caution">
    <text evidence="6">The sequence shown here is derived from an EMBL/GenBank/DDBJ whole genome shotgun (WGS) entry which is preliminary data.</text>
</comment>
<evidence type="ECO:0000256" key="3">
    <source>
        <dbReference type="SAM" id="MobiDB-lite"/>
    </source>
</evidence>
<evidence type="ECO:0000259" key="5">
    <source>
        <dbReference type="PROSITE" id="PS50850"/>
    </source>
</evidence>
<accession>A0A1R0H629</accession>
<dbReference type="PANTHER" id="PTHR11360:SF284">
    <property type="entry name" value="EG:103B4.3 PROTEIN-RELATED"/>
    <property type="match status" value="1"/>
</dbReference>
<gene>
    <name evidence="6" type="ORF">AYI68_g1261</name>
</gene>
<dbReference type="PANTHER" id="PTHR11360">
    <property type="entry name" value="MONOCARBOXYLATE TRANSPORTER"/>
    <property type="match status" value="1"/>
</dbReference>
<dbReference type="InterPro" id="IPR050327">
    <property type="entry name" value="Proton-linked_MCT"/>
</dbReference>
<dbReference type="Gene3D" id="1.20.1250.20">
    <property type="entry name" value="MFS general substrate transporter like domains"/>
    <property type="match status" value="1"/>
</dbReference>
<evidence type="ECO:0000256" key="4">
    <source>
        <dbReference type="SAM" id="Phobius"/>
    </source>
</evidence>
<feature type="transmembrane region" description="Helical" evidence="4">
    <location>
        <begin position="287"/>
        <end position="304"/>
    </location>
</feature>
<feature type="transmembrane region" description="Helical" evidence="4">
    <location>
        <begin position="122"/>
        <end position="140"/>
    </location>
</feature>
<dbReference type="SUPFAM" id="SSF103473">
    <property type="entry name" value="MFS general substrate transporter"/>
    <property type="match status" value="1"/>
</dbReference>
<evidence type="ECO:0000313" key="6">
    <source>
        <dbReference type="EMBL" id="OLY84573.1"/>
    </source>
</evidence>
<organism evidence="6 7">
    <name type="scientific">Smittium mucronatum</name>
    <dbReference type="NCBI Taxonomy" id="133383"/>
    <lineage>
        <taxon>Eukaryota</taxon>
        <taxon>Fungi</taxon>
        <taxon>Fungi incertae sedis</taxon>
        <taxon>Zoopagomycota</taxon>
        <taxon>Kickxellomycotina</taxon>
        <taxon>Harpellomycetes</taxon>
        <taxon>Harpellales</taxon>
        <taxon>Legeriomycetaceae</taxon>
        <taxon>Smittium</taxon>
    </lineage>
</organism>
<evidence type="ECO:0000313" key="7">
    <source>
        <dbReference type="Proteomes" id="UP000187455"/>
    </source>
</evidence>
<dbReference type="GO" id="GO:0022857">
    <property type="term" value="F:transmembrane transporter activity"/>
    <property type="evidence" value="ECO:0007669"/>
    <property type="project" value="InterPro"/>
</dbReference>
<feature type="transmembrane region" description="Helical" evidence="4">
    <location>
        <begin position="179"/>
        <end position="198"/>
    </location>
</feature>
<comment type="similarity">
    <text evidence="2">Belongs to the major facilitator superfamily. Monocarboxylate porter (TC 2.A.1.13) family.</text>
</comment>
<feature type="transmembrane region" description="Helical" evidence="4">
    <location>
        <begin position="52"/>
        <end position="74"/>
    </location>
</feature>
<dbReference type="InterPro" id="IPR011701">
    <property type="entry name" value="MFS"/>
</dbReference>
<dbReference type="Proteomes" id="UP000187455">
    <property type="component" value="Unassembled WGS sequence"/>
</dbReference>
<feature type="domain" description="Major facilitator superfamily (MFS) profile" evidence="5">
    <location>
        <begin position="53"/>
        <end position="441"/>
    </location>
</feature>
<keyword evidence="7" id="KW-1185">Reference proteome</keyword>
<evidence type="ECO:0000256" key="1">
    <source>
        <dbReference type="ARBA" id="ARBA00004141"/>
    </source>
</evidence>
<feature type="transmembrane region" description="Helical" evidence="4">
    <location>
        <begin position="210"/>
        <end position="230"/>
    </location>
</feature>
<evidence type="ECO:0000256" key="2">
    <source>
        <dbReference type="ARBA" id="ARBA00006727"/>
    </source>
</evidence>
<sequence>MVNLSSGLDKKDLEKVINHEEGNSSETNNEGHIENGLDQNTGVKPPDEGYSWLILIAGLLNFMISFGSFNAFGVFQTYYLLTRFKEYDAGTVSWISNVTITMTLVGGLSASYIISIIGIRKTSILGAALGVIGLLLASFSDKIWQLVLTQGIIYGYGSSLIVNISLLMQALWFEKRRGLAIGIVSSGGAIGALIMVPLVTSTINNLGIKWSFRILALIFLASTALGCIFYKPRLPFKPNRKVIDFKMLKDPFIVLLSLGGFFMQFGYNVPLLFFPASLRSLGYEQTFATNFIMVMAGASVIGRLGSGQLADIIPPLYIVIFGNVVAGIIILTLWYLGNSLSTYTIFYVLFGLFGINFHSLAPSMISSRYSYDKVSQVNGLLFLTLGISVFISIPVIGHIFQKLGKRIVFDHIIVFGGVSYLISSAILVILGIYLKRAPQPK</sequence>
<feature type="transmembrane region" description="Helical" evidence="4">
    <location>
        <begin position="94"/>
        <end position="115"/>
    </location>
</feature>
<dbReference type="InterPro" id="IPR036259">
    <property type="entry name" value="MFS_trans_sf"/>
</dbReference>
<feature type="transmembrane region" description="Helical" evidence="4">
    <location>
        <begin position="343"/>
        <end position="365"/>
    </location>
</feature>
<keyword evidence="4" id="KW-0812">Transmembrane</keyword>
<protein>
    <submittedName>
        <fullName evidence="6">Monocarboxylate transporter 10</fullName>
    </submittedName>
</protein>
<reference evidence="6 7" key="1">
    <citation type="journal article" date="2016" name="Mol. Biol. Evol.">
        <title>Genome-Wide Survey of Gut Fungi (Harpellales) Reveals the First Horizontally Transferred Ubiquitin Gene from a Mosquito Host.</title>
        <authorList>
            <person name="Wang Y."/>
            <person name="White M.M."/>
            <person name="Kvist S."/>
            <person name="Moncalvo J.M."/>
        </authorList>
    </citation>
    <scope>NUCLEOTIDE SEQUENCE [LARGE SCALE GENOMIC DNA]</scope>
    <source>
        <strain evidence="6 7">ALG-7-W6</strain>
    </source>
</reference>
<proteinExistence type="inferred from homology"/>
<dbReference type="InterPro" id="IPR020846">
    <property type="entry name" value="MFS_dom"/>
</dbReference>
<name>A0A1R0H629_9FUNG</name>
<keyword evidence="4" id="KW-1133">Transmembrane helix</keyword>
<comment type="subcellular location">
    <subcellularLocation>
        <location evidence="1">Membrane</location>
        <topology evidence="1">Multi-pass membrane protein</topology>
    </subcellularLocation>
</comment>
<feature type="transmembrane region" description="Helical" evidence="4">
    <location>
        <begin position="152"/>
        <end position="172"/>
    </location>
</feature>
<dbReference type="Pfam" id="PF07690">
    <property type="entry name" value="MFS_1"/>
    <property type="match status" value="1"/>
</dbReference>
<feature type="region of interest" description="Disordered" evidence="3">
    <location>
        <begin position="20"/>
        <end position="42"/>
    </location>
</feature>
<keyword evidence="4" id="KW-0472">Membrane</keyword>
<feature type="transmembrane region" description="Helical" evidence="4">
    <location>
        <begin position="377"/>
        <end position="400"/>
    </location>
</feature>
<dbReference type="OrthoDB" id="6499973at2759"/>
<feature type="transmembrane region" description="Helical" evidence="4">
    <location>
        <begin position="412"/>
        <end position="434"/>
    </location>
</feature>
<feature type="transmembrane region" description="Helical" evidence="4">
    <location>
        <begin position="251"/>
        <end position="267"/>
    </location>
</feature>